<evidence type="ECO:0000313" key="5">
    <source>
        <dbReference type="Proteomes" id="UP000789831"/>
    </source>
</evidence>
<keyword evidence="2" id="KW-0472">Membrane</keyword>
<proteinExistence type="predicted"/>
<feature type="compositionally biased region" description="Basic and acidic residues" evidence="1">
    <location>
        <begin position="274"/>
        <end position="287"/>
    </location>
</feature>
<dbReference type="EMBL" id="CAJVPL010000860">
    <property type="protein sequence ID" value="CAG8535321.1"/>
    <property type="molecule type" value="Genomic_DNA"/>
</dbReference>
<dbReference type="InterPro" id="IPR019181">
    <property type="entry name" value="LSM12_ABD"/>
</dbReference>
<dbReference type="InterPro" id="IPR047574">
    <property type="entry name" value="AD"/>
</dbReference>
<dbReference type="InterPro" id="IPR039683">
    <property type="entry name" value="Lsm12-like"/>
</dbReference>
<feature type="domain" description="AD" evidence="3">
    <location>
        <begin position="70"/>
        <end position="165"/>
    </location>
</feature>
<keyword evidence="5" id="KW-1185">Reference proteome</keyword>
<dbReference type="AlphaFoldDB" id="A0A9N9AM89"/>
<keyword evidence="2" id="KW-0812">Transmembrane</keyword>
<reference evidence="4" key="1">
    <citation type="submission" date="2021-06" db="EMBL/GenBank/DDBJ databases">
        <authorList>
            <person name="Kallberg Y."/>
            <person name="Tangrot J."/>
            <person name="Rosling A."/>
        </authorList>
    </citation>
    <scope>NUCLEOTIDE SEQUENCE</scope>
    <source>
        <strain evidence="4">MT106</strain>
    </source>
</reference>
<keyword evidence="2" id="KW-1133">Transmembrane helix</keyword>
<dbReference type="OrthoDB" id="270912at2759"/>
<evidence type="ECO:0000256" key="2">
    <source>
        <dbReference type="SAM" id="Phobius"/>
    </source>
</evidence>
<feature type="region of interest" description="Disordered" evidence="1">
    <location>
        <begin position="250"/>
        <end position="288"/>
    </location>
</feature>
<dbReference type="Pfam" id="PF20584">
    <property type="entry name" value="DUF6787"/>
    <property type="match status" value="1"/>
</dbReference>
<gene>
    <name evidence="4" type="ORF">AGERDE_LOCUS5914</name>
</gene>
<dbReference type="InterPro" id="IPR046714">
    <property type="entry name" value="DUF6787"/>
</dbReference>
<dbReference type="PROSITE" id="PS52001">
    <property type="entry name" value="AD"/>
    <property type="match status" value="1"/>
</dbReference>
<feature type="compositionally biased region" description="Polar residues" evidence="1">
    <location>
        <begin position="260"/>
        <end position="273"/>
    </location>
</feature>
<protein>
    <submittedName>
        <fullName evidence="4">6993_t:CDS:1</fullName>
    </submittedName>
</protein>
<dbReference type="Proteomes" id="UP000789831">
    <property type="component" value="Unassembled WGS sequence"/>
</dbReference>
<dbReference type="Pfam" id="PF09793">
    <property type="entry name" value="AD"/>
    <property type="match status" value="1"/>
</dbReference>
<evidence type="ECO:0000256" key="1">
    <source>
        <dbReference type="SAM" id="MobiDB-lite"/>
    </source>
</evidence>
<sequence length="398" mass="44830">MNPYILTQCPSTANLTYTSTNNTPKYDFRILKISFLKEVIQLPMNGQSTTSNDATNTTTSVFATTSPSVSYVQMERVQAREIQAYRETQQFLARIGVGVTVEAQEIFDALSKTLPVRWVEEKIVVLDEVIINPPYDLENCKAGSSASGSLARVRKVLEGEKKRLSNLAPYFTDIESNNTLYKFYKLKARINQQFSSLSSIIPTTTIKSSFSTQSRRVFTNITNTQLKQRIIMSGTGTLIPQTLKNNINNVTPDSNGHLLSPNNASPNRNYSTSSHDENNLDNTKDSGHSNNHAELTRWSLAWWKEWTIIFIVFGITGSTTVRCVRPIVTNLLGIEGSFLEGPWSYRLTYLSITLPLYSLILLIIGTIAGRHAFFKNVVVRMWGRLIPTRLINVAKRRE</sequence>
<feature type="transmembrane region" description="Helical" evidence="2">
    <location>
        <begin position="348"/>
        <end position="368"/>
    </location>
</feature>
<dbReference type="SMART" id="SM00995">
    <property type="entry name" value="AD"/>
    <property type="match status" value="1"/>
</dbReference>
<evidence type="ECO:0000259" key="3">
    <source>
        <dbReference type="PROSITE" id="PS52001"/>
    </source>
</evidence>
<organism evidence="4 5">
    <name type="scientific">Ambispora gerdemannii</name>
    <dbReference type="NCBI Taxonomy" id="144530"/>
    <lineage>
        <taxon>Eukaryota</taxon>
        <taxon>Fungi</taxon>
        <taxon>Fungi incertae sedis</taxon>
        <taxon>Mucoromycota</taxon>
        <taxon>Glomeromycotina</taxon>
        <taxon>Glomeromycetes</taxon>
        <taxon>Archaeosporales</taxon>
        <taxon>Ambisporaceae</taxon>
        <taxon>Ambispora</taxon>
    </lineage>
</organism>
<accession>A0A9N9AM89</accession>
<dbReference type="PANTHER" id="PTHR13542">
    <property type="entry name" value="LSM12 HOMOLOG"/>
    <property type="match status" value="1"/>
</dbReference>
<evidence type="ECO:0000313" key="4">
    <source>
        <dbReference type="EMBL" id="CAG8535321.1"/>
    </source>
</evidence>
<name>A0A9N9AM89_9GLOM</name>
<comment type="caution">
    <text evidence="4">The sequence shown here is derived from an EMBL/GenBank/DDBJ whole genome shotgun (WGS) entry which is preliminary data.</text>
</comment>